<dbReference type="OrthoDB" id="45365at2759"/>
<evidence type="ECO:0000313" key="1">
    <source>
        <dbReference type="EMBL" id="CAB9517179.1"/>
    </source>
</evidence>
<accession>A0A9N8EBC8</accession>
<dbReference type="PANTHER" id="PTHR46375">
    <property type="entry name" value="KELCH REPEAT AND BTB DOMAIN-CONTAINING PROTEIN 13-RELATED"/>
    <property type="match status" value="1"/>
</dbReference>
<dbReference type="InterPro" id="IPR015915">
    <property type="entry name" value="Kelch-typ_b-propeller"/>
</dbReference>
<gene>
    <name evidence="1" type="ORF">SEMRO_836_G209080.1</name>
</gene>
<dbReference type="PANTHER" id="PTHR46375:SF3">
    <property type="entry name" value="KELCH REPEAT AND BTB DOMAIN-CONTAINING PROTEIN 13"/>
    <property type="match status" value="1"/>
</dbReference>
<proteinExistence type="predicted"/>
<dbReference type="Proteomes" id="UP001153069">
    <property type="component" value="Unassembled WGS sequence"/>
</dbReference>
<dbReference type="EMBL" id="CAICTM010000835">
    <property type="protein sequence ID" value="CAB9517179.1"/>
    <property type="molecule type" value="Genomic_DNA"/>
</dbReference>
<evidence type="ECO:0000313" key="2">
    <source>
        <dbReference type="Proteomes" id="UP001153069"/>
    </source>
</evidence>
<sequence length="407" mass="44501">METPTSLTLEDVLAFDWFLAVAGSFLSFADLQHLSSTSKKCRGGVFAGINAWPRNGKDLFWTCQRVKPPKVLVMGVHCRAQSPASSILQFSFGKLAFDTSKAQVVEAWSELYRLPAPLEPPTAPKLCAADESGSKIFLCGGGFFGCEAALLDVQSRSWTTLPNMPSHKPNAGSCRLGSRIYIVGGQIDYANHGALRIDQTVHCFDLVAQEWVDSGIPAFPGRAYMQSAVIARDDHTIVVAGGRMLSQTQLFMPCREVYSLDVESGVWTRLVDLPESDDAAEKISCHGFLWKRASTESTTCVVARGSQTVQLLPNGQWEALPSFRQEKSDSCVACIGDALVSFSSNGHELVHLETGLQCDLSPQHDENDDIVMADGMKLVDTKEQPFFARLECLNKIVPVYSKNQGNV</sequence>
<organism evidence="1 2">
    <name type="scientific">Seminavis robusta</name>
    <dbReference type="NCBI Taxonomy" id="568900"/>
    <lineage>
        <taxon>Eukaryota</taxon>
        <taxon>Sar</taxon>
        <taxon>Stramenopiles</taxon>
        <taxon>Ochrophyta</taxon>
        <taxon>Bacillariophyta</taxon>
        <taxon>Bacillariophyceae</taxon>
        <taxon>Bacillariophycidae</taxon>
        <taxon>Naviculales</taxon>
        <taxon>Naviculaceae</taxon>
        <taxon>Seminavis</taxon>
    </lineage>
</organism>
<dbReference type="Gene3D" id="2.120.10.80">
    <property type="entry name" value="Kelch-type beta propeller"/>
    <property type="match status" value="1"/>
</dbReference>
<dbReference type="AlphaFoldDB" id="A0A9N8EBC8"/>
<dbReference type="InterPro" id="IPR006652">
    <property type="entry name" value="Kelch_1"/>
</dbReference>
<dbReference type="SUPFAM" id="SSF117281">
    <property type="entry name" value="Kelch motif"/>
    <property type="match status" value="1"/>
</dbReference>
<keyword evidence="2" id="KW-1185">Reference proteome</keyword>
<protein>
    <submittedName>
        <fullName evidence="1">Kelch motif</fullName>
    </submittedName>
</protein>
<reference evidence="1" key="1">
    <citation type="submission" date="2020-06" db="EMBL/GenBank/DDBJ databases">
        <authorList>
            <consortium name="Plant Systems Biology data submission"/>
        </authorList>
    </citation>
    <scope>NUCLEOTIDE SEQUENCE</scope>
    <source>
        <strain evidence="1">D6</strain>
    </source>
</reference>
<dbReference type="InterPro" id="IPR052392">
    <property type="entry name" value="Kelch-BTB_domain-containing"/>
</dbReference>
<dbReference type="Pfam" id="PF01344">
    <property type="entry name" value="Kelch_1"/>
    <property type="match status" value="1"/>
</dbReference>
<comment type="caution">
    <text evidence="1">The sequence shown here is derived from an EMBL/GenBank/DDBJ whole genome shotgun (WGS) entry which is preliminary data.</text>
</comment>
<name>A0A9N8EBC8_9STRA</name>